<dbReference type="Proteomes" id="UP000664859">
    <property type="component" value="Unassembled WGS sequence"/>
</dbReference>
<protein>
    <submittedName>
        <fullName evidence="3">Uncharacterized protein</fullName>
    </submittedName>
</protein>
<feature type="signal peptide" evidence="2">
    <location>
        <begin position="1"/>
        <end position="27"/>
    </location>
</feature>
<keyword evidence="2" id="KW-0732">Signal</keyword>
<evidence type="ECO:0000256" key="2">
    <source>
        <dbReference type="SAM" id="SignalP"/>
    </source>
</evidence>
<feature type="region of interest" description="Disordered" evidence="1">
    <location>
        <begin position="29"/>
        <end position="50"/>
    </location>
</feature>
<reference evidence="3" key="1">
    <citation type="submission" date="2021-02" db="EMBL/GenBank/DDBJ databases">
        <title>First Annotated Genome of the Yellow-green Alga Tribonema minus.</title>
        <authorList>
            <person name="Mahan K.M."/>
        </authorList>
    </citation>
    <scope>NUCLEOTIDE SEQUENCE</scope>
    <source>
        <strain evidence="3">UTEX B ZZ1240</strain>
    </source>
</reference>
<gene>
    <name evidence="3" type="ORF">JKP88DRAFT_221438</name>
</gene>
<proteinExistence type="predicted"/>
<sequence>MRVLSIHINSDLFLLIFVASCPATTVPQRIPRNWPKPKERGWQHSAPGSHSHCAHSDHCAVMAPLSRSVRNQSSAPARRVSIAKLQLSPACCGAAPPSSNAARALFLPRLEPASAARGARAARAGARPSRPLHQPCPQCSAPPDAAAAPAASDAASWLARKAASAPAMIASILAPGA</sequence>
<accession>A0A835YVB3</accession>
<organism evidence="3 4">
    <name type="scientific">Tribonema minus</name>
    <dbReference type="NCBI Taxonomy" id="303371"/>
    <lineage>
        <taxon>Eukaryota</taxon>
        <taxon>Sar</taxon>
        <taxon>Stramenopiles</taxon>
        <taxon>Ochrophyta</taxon>
        <taxon>PX clade</taxon>
        <taxon>Xanthophyceae</taxon>
        <taxon>Tribonematales</taxon>
        <taxon>Tribonemataceae</taxon>
        <taxon>Tribonema</taxon>
    </lineage>
</organism>
<keyword evidence="4" id="KW-1185">Reference proteome</keyword>
<evidence type="ECO:0000313" key="4">
    <source>
        <dbReference type="Proteomes" id="UP000664859"/>
    </source>
</evidence>
<comment type="caution">
    <text evidence="3">The sequence shown here is derived from an EMBL/GenBank/DDBJ whole genome shotgun (WGS) entry which is preliminary data.</text>
</comment>
<dbReference type="EMBL" id="JAFCMP010000268">
    <property type="protein sequence ID" value="KAG5182070.1"/>
    <property type="molecule type" value="Genomic_DNA"/>
</dbReference>
<dbReference type="AlphaFoldDB" id="A0A835YVB3"/>
<feature type="region of interest" description="Disordered" evidence="1">
    <location>
        <begin position="117"/>
        <end position="145"/>
    </location>
</feature>
<evidence type="ECO:0000256" key="1">
    <source>
        <dbReference type="SAM" id="MobiDB-lite"/>
    </source>
</evidence>
<evidence type="ECO:0000313" key="3">
    <source>
        <dbReference type="EMBL" id="KAG5182070.1"/>
    </source>
</evidence>
<feature type="compositionally biased region" description="Low complexity" evidence="1">
    <location>
        <begin position="117"/>
        <end position="131"/>
    </location>
</feature>
<feature type="chain" id="PRO_5032503269" evidence="2">
    <location>
        <begin position="28"/>
        <end position="177"/>
    </location>
</feature>
<name>A0A835YVB3_9STRA</name>